<sequence length="484" mass="53394">MNGGKYPCWRSALAIAVTVWLAGCAAHADTMGGVREALLHNDLDEARARLADAGRGTDDLLFALEDGLLLHYAGDPELSNARFEFAEQRVDELYTKSVARAAISLVTSDLVLKFEPRGIDNFLINYYRALNYMQLDDEPGALVEWRKLNSKLQFSRQQGDARYLDPPFFDYLAGLGLEADDPNEAYVSMRLAEAGYRVRGIAPPVELLDDLFRLAGDLGFEDHLEMYRGRYGVPADLEPLSYSEPGGGGAGGEFGARTGEVVVLLEDGLVAPIEEVRAYIPITEERASALEGSDREDRFDLALSLAEDYERGRYRDVTRRHAKRREIAYVMPLSLPAYGRGDPAFDWAEVIVGDASADARVLLEVSALQRAAFEDALLGIYAKTIARALVKWFAAAKLEEEAEEEGGDTAGDIVGALANVINVATERADTRAWLGLPDRIWMVRVRVAPGIHELRVRLPEFGEQSLGPVEVKAGSRTFVSFRVF</sequence>
<feature type="chain" id="PRO_5041936032" description="Lipoprotein" evidence="1">
    <location>
        <begin position="29"/>
        <end position="484"/>
    </location>
</feature>
<protein>
    <recommendedName>
        <fullName evidence="4">Lipoprotein</fullName>
    </recommendedName>
</protein>
<dbReference type="AlphaFoldDB" id="A0AAE4Z7B7"/>
<evidence type="ECO:0000313" key="3">
    <source>
        <dbReference type="Proteomes" id="UP000702544"/>
    </source>
</evidence>
<dbReference type="EMBL" id="JAACAK010000012">
    <property type="protein sequence ID" value="NIR73792.1"/>
    <property type="molecule type" value="Genomic_DNA"/>
</dbReference>
<evidence type="ECO:0000313" key="2">
    <source>
        <dbReference type="EMBL" id="NIR73792.1"/>
    </source>
</evidence>
<dbReference type="PROSITE" id="PS51257">
    <property type="entry name" value="PROKAR_LIPOPROTEIN"/>
    <property type="match status" value="1"/>
</dbReference>
<evidence type="ECO:0008006" key="4">
    <source>
        <dbReference type="Google" id="ProtNLM"/>
    </source>
</evidence>
<name>A0AAE4Z7B7_9BACT</name>
<keyword evidence="1" id="KW-0732">Signal</keyword>
<accession>A0AAE4Z7B7</accession>
<organism evidence="2 3">
    <name type="scientific">Candidatus Kutchimonas denitrificans</name>
    <dbReference type="NCBI Taxonomy" id="3056748"/>
    <lineage>
        <taxon>Bacteria</taxon>
        <taxon>Pseudomonadati</taxon>
        <taxon>Gemmatimonadota</taxon>
        <taxon>Gemmatimonadia</taxon>
        <taxon>Candidatus Palauibacterales</taxon>
        <taxon>Candidatus Palauibacteraceae</taxon>
        <taxon>Candidatus Kutchimonas</taxon>
    </lineage>
</organism>
<evidence type="ECO:0000256" key="1">
    <source>
        <dbReference type="SAM" id="SignalP"/>
    </source>
</evidence>
<reference evidence="2 3" key="1">
    <citation type="submission" date="2020-01" db="EMBL/GenBank/DDBJ databases">
        <title>Genomes assembled from Gulf of Kutch pelagic sediment metagenomes.</title>
        <authorList>
            <person name="Chandrashekar M."/>
            <person name="Mahajan M.S."/>
            <person name="Dave K.J."/>
            <person name="Vatsa P."/>
            <person name="Nathani N.M."/>
        </authorList>
    </citation>
    <scope>NUCLEOTIDE SEQUENCE [LARGE SCALE GENOMIC DNA]</scope>
    <source>
        <strain evidence="2">KS3-K002</strain>
    </source>
</reference>
<gene>
    <name evidence="2" type="ORF">GWO12_01555</name>
</gene>
<feature type="signal peptide" evidence="1">
    <location>
        <begin position="1"/>
        <end position="28"/>
    </location>
</feature>
<comment type="caution">
    <text evidence="2">The sequence shown here is derived from an EMBL/GenBank/DDBJ whole genome shotgun (WGS) entry which is preliminary data.</text>
</comment>
<dbReference type="Proteomes" id="UP000702544">
    <property type="component" value="Unassembled WGS sequence"/>
</dbReference>
<proteinExistence type="predicted"/>